<gene>
    <name evidence="2" type="ORF">HII27_22190</name>
</gene>
<dbReference type="Proteomes" id="UP000607331">
    <property type="component" value="Unassembled WGS sequence"/>
</dbReference>
<evidence type="ECO:0000313" key="3">
    <source>
        <dbReference type="Proteomes" id="UP000607331"/>
    </source>
</evidence>
<protein>
    <submittedName>
        <fullName evidence="2">GNAT family N-acetyltransferase</fullName>
    </submittedName>
</protein>
<dbReference type="RefSeq" id="WP_185669575.1">
    <property type="nucleotide sequence ID" value="NZ_JABBJF010000030.1"/>
</dbReference>
<reference evidence="2 3" key="1">
    <citation type="submission" date="2020-04" db="EMBL/GenBank/DDBJ databases">
        <title>The draft genome of Kluyvera sichuanensis strain SCKS090646.</title>
        <authorList>
            <person name="Wei L."/>
            <person name="Liu L."/>
            <person name="Feng Y."/>
            <person name="Zong Z."/>
        </authorList>
    </citation>
    <scope>NUCLEOTIDE SEQUENCE [LARGE SCALE GENOMIC DNA]</scope>
    <source>
        <strain evidence="2 3">090646</strain>
    </source>
</reference>
<evidence type="ECO:0000259" key="1">
    <source>
        <dbReference type="Pfam" id="PF13673"/>
    </source>
</evidence>
<feature type="domain" description="N-acetyltransferase" evidence="1">
    <location>
        <begin position="96"/>
        <end position="161"/>
    </location>
</feature>
<name>A0ABR6RZ53_9ENTR</name>
<dbReference type="Gene3D" id="3.40.630.30">
    <property type="match status" value="1"/>
</dbReference>
<sequence>MEAQNNERQVMCCHYQADISYPKQKQFNCGDPVINKYVQDSLKKNVREGNCAAKALIDSESGELLGICTYTAYSLTKGRLSSALAGSLPNDIGVVRLVMLGVVESEQKKGYGLDLLYAFFQQVKVIHHALPIKGIYLDAAPAAVGFYARLGFTELDEPANAFGAVPMFLGIQHILAA</sequence>
<accession>A0ABR6RZ53</accession>
<keyword evidence="3" id="KW-1185">Reference proteome</keyword>
<comment type="caution">
    <text evidence="2">The sequence shown here is derived from an EMBL/GenBank/DDBJ whole genome shotgun (WGS) entry which is preliminary data.</text>
</comment>
<proteinExistence type="predicted"/>
<organism evidence="2 3">
    <name type="scientific">Kluyvera sichuanensis</name>
    <dbReference type="NCBI Taxonomy" id="2725494"/>
    <lineage>
        <taxon>Bacteria</taxon>
        <taxon>Pseudomonadati</taxon>
        <taxon>Pseudomonadota</taxon>
        <taxon>Gammaproteobacteria</taxon>
        <taxon>Enterobacterales</taxon>
        <taxon>Enterobacteriaceae</taxon>
        <taxon>Kluyvera</taxon>
    </lineage>
</organism>
<dbReference type="InterPro" id="IPR000182">
    <property type="entry name" value="GNAT_dom"/>
</dbReference>
<dbReference type="SUPFAM" id="SSF55729">
    <property type="entry name" value="Acyl-CoA N-acyltransferases (Nat)"/>
    <property type="match status" value="1"/>
</dbReference>
<evidence type="ECO:0000313" key="2">
    <source>
        <dbReference type="EMBL" id="MBC1188410.1"/>
    </source>
</evidence>
<dbReference type="EMBL" id="JABBJF010000030">
    <property type="protein sequence ID" value="MBC1188410.1"/>
    <property type="molecule type" value="Genomic_DNA"/>
</dbReference>
<dbReference type="Pfam" id="PF13673">
    <property type="entry name" value="Acetyltransf_10"/>
    <property type="match status" value="1"/>
</dbReference>
<dbReference type="InterPro" id="IPR016181">
    <property type="entry name" value="Acyl_CoA_acyltransferase"/>
</dbReference>